<organism evidence="1">
    <name type="scientific">marine sediment metagenome</name>
    <dbReference type="NCBI Taxonomy" id="412755"/>
    <lineage>
        <taxon>unclassified sequences</taxon>
        <taxon>metagenomes</taxon>
        <taxon>ecological metagenomes</taxon>
    </lineage>
</organism>
<name>A0A0F9DQX3_9ZZZZ</name>
<dbReference type="EMBL" id="LAZR01030580">
    <property type="protein sequence ID" value="KKL56191.1"/>
    <property type="molecule type" value="Genomic_DNA"/>
</dbReference>
<accession>A0A0F9DQX3</accession>
<proteinExistence type="predicted"/>
<reference evidence="1" key="1">
    <citation type="journal article" date="2015" name="Nature">
        <title>Complex archaea that bridge the gap between prokaryotes and eukaryotes.</title>
        <authorList>
            <person name="Spang A."/>
            <person name="Saw J.H."/>
            <person name="Jorgensen S.L."/>
            <person name="Zaremba-Niedzwiedzka K."/>
            <person name="Martijn J."/>
            <person name="Lind A.E."/>
            <person name="van Eijk R."/>
            <person name="Schleper C."/>
            <person name="Guy L."/>
            <person name="Ettema T.J."/>
        </authorList>
    </citation>
    <scope>NUCLEOTIDE SEQUENCE</scope>
</reference>
<protein>
    <submittedName>
        <fullName evidence="1">Uncharacterized protein</fullName>
    </submittedName>
</protein>
<comment type="caution">
    <text evidence="1">The sequence shown here is derived from an EMBL/GenBank/DDBJ whole genome shotgun (WGS) entry which is preliminary data.</text>
</comment>
<gene>
    <name evidence="1" type="ORF">LCGC14_2247910</name>
</gene>
<sequence length="118" mass="14215">MFPRYETYARKEHCEFKNGELVELPRVTGGIDWGRRMPVIYRNENWLLVKVPGHTAWSGVGFTRYYSTRYMLVEIIGETDKKYQFNIHKDEKVVDRNWRDIQKRMKAEIDEAVEKEVK</sequence>
<evidence type="ECO:0000313" key="1">
    <source>
        <dbReference type="EMBL" id="KKL56191.1"/>
    </source>
</evidence>
<dbReference type="AlphaFoldDB" id="A0A0F9DQX3"/>